<keyword evidence="8" id="KW-0464">Manganese</keyword>
<proteinExistence type="predicted"/>
<evidence type="ECO:0000256" key="2">
    <source>
        <dbReference type="ARBA" id="ARBA00001946"/>
    </source>
</evidence>
<evidence type="ECO:0000313" key="14">
    <source>
        <dbReference type="Proteomes" id="UP000076021"/>
    </source>
</evidence>
<dbReference type="GO" id="GO:0000166">
    <property type="term" value="F:nucleotide binding"/>
    <property type="evidence" value="ECO:0007669"/>
    <property type="project" value="UniProtKB-KW"/>
</dbReference>
<dbReference type="GO" id="GO:0103023">
    <property type="term" value="F:ITPase activity"/>
    <property type="evidence" value="ECO:0007669"/>
    <property type="project" value="UniProtKB-EC"/>
</dbReference>
<name>A0A143HDS6_9BACL</name>
<keyword evidence="5" id="KW-0378">Hydrolase</keyword>
<evidence type="ECO:0000256" key="3">
    <source>
        <dbReference type="ARBA" id="ARBA00022723"/>
    </source>
</evidence>
<dbReference type="STRING" id="241244.ATY39_09345"/>
<evidence type="ECO:0000256" key="10">
    <source>
        <dbReference type="ARBA" id="ARBA00048174"/>
    </source>
</evidence>
<dbReference type="InterPro" id="IPR026533">
    <property type="entry name" value="NTPase/PRRC1"/>
</dbReference>
<comment type="cofactor">
    <cofactor evidence="2">
        <name>Mg(2+)</name>
        <dbReference type="ChEBI" id="CHEBI:18420"/>
    </cofactor>
</comment>
<reference evidence="13 14" key="1">
    <citation type="journal article" date="2016" name="Genome Announc.">
        <title>Whole-Genome Sequence of Rummeliibacillus stabekisii Strain PP9 Isolated from Antarctic Soil.</title>
        <authorList>
            <person name="da Mota F.F."/>
            <person name="Vollu R.E."/>
            <person name="Jurelevicius D."/>
            <person name="Seldin L."/>
        </authorList>
    </citation>
    <scope>NUCLEOTIDE SEQUENCE [LARGE SCALE GENOMIC DNA]</scope>
    <source>
        <strain evidence="13 14">PP9</strain>
    </source>
</reference>
<protein>
    <recommendedName>
        <fullName evidence="9">inosine/xanthosine triphosphatase</fullName>
        <ecNumber evidence="9">3.6.1.73</ecNumber>
    </recommendedName>
</protein>
<dbReference type="EMBL" id="CP014806">
    <property type="protein sequence ID" value="AMW99646.1"/>
    <property type="molecule type" value="Genomic_DNA"/>
</dbReference>
<dbReference type="GO" id="GO:0009117">
    <property type="term" value="P:nucleotide metabolic process"/>
    <property type="evidence" value="ECO:0007669"/>
    <property type="project" value="UniProtKB-KW"/>
</dbReference>
<dbReference type="Proteomes" id="UP000076021">
    <property type="component" value="Chromosome"/>
</dbReference>
<keyword evidence="7" id="KW-0546">Nucleotide metabolism</keyword>
<accession>A0A143HDS6</accession>
<evidence type="ECO:0000256" key="1">
    <source>
        <dbReference type="ARBA" id="ARBA00001936"/>
    </source>
</evidence>
<organism evidence="13 14">
    <name type="scientific">Rummeliibacillus stabekisii</name>
    <dbReference type="NCBI Taxonomy" id="241244"/>
    <lineage>
        <taxon>Bacteria</taxon>
        <taxon>Bacillati</taxon>
        <taxon>Bacillota</taxon>
        <taxon>Bacilli</taxon>
        <taxon>Bacillales</taxon>
        <taxon>Caryophanaceae</taxon>
        <taxon>Rummeliibacillus</taxon>
    </lineage>
</organism>
<evidence type="ECO:0000259" key="12">
    <source>
        <dbReference type="Pfam" id="PF01931"/>
    </source>
</evidence>
<reference evidence="14" key="2">
    <citation type="submission" date="2016-03" db="EMBL/GenBank/DDBJ databases">
        <authorList>
            <person name="Ploux O."/>
        </authorList>
    </citation>
    <scope>NUCLEOTIDE SEQUENCE [LARGE SCALE GENOMIC DNA]</scope>
    <source>
        <strain evidence="14">PP9</strain>
    </source>
</reference>
<comment type="cofactor">
    <cofactor evidence="1">
        <name>Mn(2+)</name>
        <dbReference type="ChEBI" id="CHEBI:29035"/>
    </cofactor>
</comment>
<comment type="catalytic activity">
    <reaction evidence="11">
        <text>XTP + H2O = XDP + phosphate + H(+)</text>
        <dbReference type="Rhea" id="RHEA:28406"/>
        <dbReference type="ChEBI" id="CHEBI:15377"/>
        <dbReference type="ChEBI" id="CHEBI:15378"/>
        <dbReference type="ChEBI" id="CHEBI:43474"/>
        <dbReference type="ChEBI" id="CHEBI:59884"/>
        <dbReference type="ChEBI" id="CHEBI:61314"/>
        <dbReference type="EC" id="3.6.1.73"/>
    </reaction>
</comment>
<dbReference type="KEGG" id="rst:ATY39_09345"/>
<feature type="domain" description="Non-canonical purine NTP phosphatase/PRRC1" evidence="12">
    <location>
        <begin position="7"/>
        <end position="159"/>
    </location>
</feature>
<gene>
    <name evidence="13" type="primary">yjjX</name>
    <name evidence="13" type="ORF">ATY39_09345</name>
</gene>
<dbReference type="RefSeq" id="WP_066788995.1">
    <property type="nucleotide sequence ID" value="NZ_CP014806.1"/>
</dbReference>
<keyword evidence="14" id="KW-1185">Reference proteome</keyword>
<keyword evidence="4" id="KW-0547">Nucleotide-binding</keyword>
<dbReference type="GO" id="GO:0046872">
    <property type="term" value="F:metal ion binding"/>
    <property type="evidence" value="ECO:0007669"/>
    <property type="project" value="UniProtKB-KW"/>
</dbReference>
<dbReference type="Gene3D" id="3.90.950.10">
    <property type="match status" value="1"/>
</dbReference>
<sequence>MMKVGIGTTNKAKVSAVISVVTKHFHDILTFEHLSVSSDVSPQPMSTEETRRGAINRAKKTLAESNADLAFGLEGGVTIIEDILYLCNWGALALPNGMVLTAAGAQIPLPQEIATKLTGTQELGPIMDEYTKQLDTRQNAGAIGVFTDGLIDRKEMFEHILQELVGQYFFYQKNSK</sequence>
<dbReference type="AlphaFoldDB" id="A0A143HDS6"/>
<evidence type="ECO:0000256" key="5">
    <source>
        <dbReference type="ARBA" id="ARBA00022801"/>
    </source>
</evidence>
<evidence type="ECO:0000256" key="6">
    <source>
        <dbReference type="ARBA" id="ARBA00022842"/>
    </source>
</evidence>
<evidence type="ECO:0000256" key="7">
    <source>
        <dbReference type="ARBA" id="ARBA00023080"/>
    </source>
</evidence>
<dbReference type="InterPro" id="IPR050299">
    <property type="entry name" value="YjjX_NTPase"/>
</dbReference>
<evidence type="ECO:0000313" key="13">
    <source>
        <dbReference type="EMBL" id="AMW99646.1"/>
    </source>
</evidence>
<dbReference type="SUPFAM" id="SSF52972">
    <property type="entry name" value="ITPase-like"/>
    <property type="match status" value="1"/>
</dbReference>
<dbReference type="PANTHER" id="PTHR34699">
    <property type="match status" value="1"/>
</dbReference>
<dbReference type="Pfam" id="PF01931">
    <property type="entry name" value="NTPase_I-T"/>
    <property type="match status" value="1"/>
</dbReference>
<dbReference type="PANTHER" id="PTHR34699:SF2">
    <property type="entry name" value="NON-CANONICAL PURINE NTP PHOSPHATASE_PRRC1 DOMAIN-CONTAINING PROTEIN"/>
    <property type="match status" value="1"/>
</dbReference>
<dbReference type="InterPro" id="IPR029001">
    <property type="entry name" value="ITPase-like_fam"/>
</dbReference>
<keyword evidence="6" id="KW-0460">Magnesium</keyword>
<evidence type="ECO:0000256" key="11">
    <source>
        <dbReference type="ARBA" id="ARBA00048781"/>
    </source>
</evidence>
<evidence type="ECO:0000256" key="9">
    <source>
        <dbReference type="ARBA" id="ARBA00038901"/>
    </source>
</evidence>
<keyword evidence="3" id="KW-0479">Metal-binding</keyword>
<dbReference type="NCBIfam" id="NF002850">
    <property type="entry name" value="PRK03114.1"/>
    <property type="match status" value="1"/>
</dbReference>
<comment type="catalytic activity">
    <reaction evidence="10">
        <text>ITP + H2O = IDP + phosphate + H(+)</text>
        <dbReference type="Rhea" id="RHEA:28330"/>
        <dbReference type="ChEBI" id="CHEBI:15377"/>
        <dbReference type="ChEBI" id="CHEBI:15378"/>
        <dbReference type="ChEBI" id="CHEBI:43474"/>
        <dbReference type="ChEBI" id="CHEBI:58280"/>
        <dbReference type="ChEBI" id="CHEBI:61402"/>
        <dbReference type="EC" id="3.6.1.73"/>
    </reaction>
</comment>
<evidence type="ECO:0000256" key="4">
    <source>
        <dbReference type="ARBA" id="ARBA00022741"/>
    </source>
</evidence>
<dbReference type="EC" id="3.6.1.73" evidence="9"/>
<evidence type="ECO:0000256" key="8">
    <source>
        <dbReference type="ARBA" id="ARBA00023211"/>
    </source>
</evidence>